<proteinExistence type="predicted"/>
<feature type="transmembrane region" description="Helical" evidence="6">
    <location>
        <begin position="571"/>
        <end position="596"/>
    </location>
</feature>
<reference evidence="9 10" key="1">
    <citation type="submission" date="2024-05" db="EMBL/GenBank/DDBJ databases">
        <title>A draft genome resource for the thread blight pathogen Marasmius tenuissimus strain MS-2.</title>
        <authorList>
            <person name="Yulfo-Soto G.E."/>
            <person name="Baruah I.K."/>
            <person name="Amoako-Attah I."/>
            <person name="Bukari Y."/>
            <person name="Meinhardt L.W."/>
            <person name="Bailey B.A."/>
            <person name="Cohen S.P."/>
        </authorList>
    </citation>
    <scope>NUCLEOTIDE SEQUENCE [LARGE SCALE GENOMIC DNA]</scope>
    <source>
        <strain evidence="9 10">MS-2</strain>
    </source>
</reference>
<feature type="transmembrane region" description="Helical" evidence="6">
    <location>
        <begin position="54"/>
        <end position="72"/>
    </location>
</feature>
<dbReference type="InterPro" id="IPR052430">
    <property type="entry name" value="IVT-Associated"/>
</dbReference>
<protein>
    <recommendedName>
        <fullName evidence="8">Integral membrane bound transporter domain-containing protein</fullName>
    </recommendedName>
</protein>
<evidence type="ECO:0000313" key="10">
    <source>
        <dbReference type="Proteomes" id="UP001437256"/>
    </source>
</evidence>
<keyword evidence="2 6" id="KW-0812">Transmembrane</keyword>
<evidence type="ECO:0000256" key="2">
    <source>
        <dbReference type="ARBA" id="ARBA00022692"/>
    </source>
</evidence>
<dbReference type="InterPro" id="IPR049453">
    <property type="entry name" value="Memb_transporter_dom"/>
</dbReference>
<dbReference type="Pfam" id="PF13515">
    <property type="entry name" value="FUSC_2"/>
    <property type="match status" value="1"/>
</dbReference>
<feature type="chain" id="PRO_5047443945" description="Integral membrane bound transporter domain-containing protein" evidence="7">
    <location>
        <begin position="21"/>
        <end position="835"/>
    </location>
</feature>
<dbReference type="PANTHER" id="PTHR47804">
    <property type="entry name" value="60S RIBOSOMAL PROTEIN L19"/>
    <property type="match status" value="1"/>
</dbReference>
<keyword evidence="10" id="KW-1185">Reference proteome</keyword>
<comment type="caution">
    <text evidence="9">The sequence shown here is derived from an EMBL/GenBank/DDBJ whole genome shotgun (WGS) entry which is preliminary data.</text>
</comment>
<feature type="transmembrane region" description="Helical" evidence="6">
    <location>
        <begin position="30"/>
        <end position="47"/>
    </location>
</feature>
<feature type="transmembrane region" description="Helical" evidence="6">
    <location>
        <begin position="522"/>
        <end position="540"/>
    </location>
</feature>
<sequence>MGGMLAIAISLLGLYLSSLARPESALARAIPGIFLAFTSFIGGWVRSALPRLTLATRVASLVCIWLLTISAGGVDDYMLRARDFVWIVLVAALPSLIVCLLVLRWSSAQLAHDVANALESLHQCLQGHLDHSLSADAMLSLHQKMVQQTAALSGTYFQASFELRIGRVSVKSIKPLVGSVEHLRRELSWGTTATRVGRKDANGLSVYSLHDNTLYLGDAILHALLVVRLVVLRCYNVPSLQPLDIPVEALQSARVRLTSALRRTEAELGIFGKELDVSFGIYPDLDRFSQDPFNLSLFSVCLLQMAHESLHAIEVAESILEAYETGRPKLWHPRFTLAWLGAAPPAIILEDRRVPSEESLFQTRTDVLPEETRADISARDDSMRETKRSRVPISSRSPGKPLSLQWVKALFAYGWNHPNTISTRLTMSRVFRSITHSNHLKHASKKAIGVALLSLPAFLPSNSTAQHWFHAWKGQWMVLSFVLVLDINQGATWRTGYLRVSGTVLGALYGFIVAIIAQRNPYAIVALITLAEVPMSWIVTASSFPPLGIVANLTSPLIIFTGYFVPNSPSVIGLAWLRALMISLGVIAALSINSLLYPRLCRVMFLDSACQSVGLLTQLYTSISRDLFENGDHASSPMERRRRLELEWDIRKSLHRMAGLVVTMNDELSLVPKPMSRYRQIIACLQRLLDLLSGLRKIRGEHIPRQHTVAAVANERRETVSCICVSLFACEQVFGARQPLPQFLPSSRKAFIHLEKRVGLHLQQTKEHNSIGGLTVVYILAEAVMVADVVRSVEELLELCRQLFGTTSWFNGNPQLDLTAMISKHEEVGSPFTGQ</sequence>
<evidence type="ECO:0000256" key="7">
    <source>
        <dbReference type="SAM" id="SignalP"/>
    </source>
</evidence>
<gene>
    <name evidence="9" type="ORF">AAF712_003156</name>
</gene>
<keyword evidence="4 6" id="KW-0472">Membrane</keyword>
<evidence type="ECO:0000256" key="6">
    <source>
        <dbReference type="SAM" id="Phobius"/>
    </source>
</evidence>
<feature type="transmembrane region" description="Helical" evidence="6">
    <location>
        <begin position="84"/>
        <end position="103"/>
    </location>
</feature>
<evidence type="ECO:0000256" key="3">
    <source>
        <dbReference type="ARBA" id="ARBA00022989"/>
    </source>
</evidence>
<accession>A0ABR3A957</accession>
<keyword evidence="3 6" id="KW-1133">Transmembrane helix</keyword>
<dbReference type="PANTHER" id="PTHR47804:SF3">
    <property type="entry name" value="PROTEIN BRE4"/>
    <property type="match status" value="1"/>
</dbReference>
<evidence type="ECO:0000259" key="8">
    <source>
        <dbReference type="Pfam" id="PF13515"/>
    </source>
</evidence>
<evidence type="ECO:0000256" key="5">
    <source>
        <dbReference type="SAM" id="MobiDB-lite"/>
    </source>
</evidence>
<dbReference type="EMBL" id="JBBXMP010000010">
    <property type="protein sequence ID" value="KAL0069886.1"/>
    <property type="molecule type" value="Genomic_DNA"/>
</dbReference>
<feature type="transmembrane region" description="Helical" evidence="6">
    <location>
        <begin position="547"/>
        <end position="565"/>
    </location>
</feature>
<evidence type="ECO:0000256" key="4">
    <source>
        <dbReference type="ARBA" id="ARBA00023136"/>
    </source>
</evidence>
<feature type="region of interest" description="Disordered" evidence="5">
    <location>
        <begin position="372"/>
        <end position="398"/>
    </location>
</feature>
<keyword evidence="7" id="KW-0732">Signal</keyword>
<name>A0ABR3A957_9AGAR</name>
<dbReference type="Proteomes" id="UP001437256">
    <property type="component" value="Unassembled WGS sequence"/>
</dbReference>
<feature type="compositionally biased region" description="Basic and acidic residues" evidence="5">
    <location>
        <begin position="372"/>
        <end position="388"/>
    </location>
</feature>
<evidence type="ECO:0000313" key="9">
    <source>
        <dbReference type="EMBL" id="KAL0069886.1"/>
    </source>
</evidence>
<organism evidence="9 10">
    <name type="scientific">Marasmius tenuissimus</name>
    <dbReference type="NCBI Taxonomy" id="585030"/>
    <lineage>
        <taxon>Eukaryota</taxon>
        <taxon>Fungi</taxon>
        <taxon>Dikarya</taxon>
        <taxon>Basidiomycota</taxon>
        <taxon>Agaricomycotina</taxon>
        <taxon>Agaricomycetes</taxon>
        <taxon>Agaricomycetidae</taxon>
        <taxon>Agaricales</taxon>
        <taxon>Marasmiineae</taxon>
        <taxon>Marasmiaceae</taxon>
        <taxon>Marasmius</taxon>
    </lineage>
</organism>
<feature type="signal peptide" evidence="7">
    <location>
        <begin position="1"/>
        <end position="20"/>
    </location>
</feature>
<evidence type="ECO:0000256" key="1">
    <source>
        <dbReference type="ARBA" id="ARBA00004141"/>
    </source>
</evidence>
<feature type="transmembrane region" description="Helical" evidence="6">
    <location>
        <begin position="497"/>
        <end position="516"/>
    </location>
</feature>
<feature type="domain" description="Integral membrane bound transporter" evidence="8">
    <location>
        <begin position="466"/>
        <end position="591"/>
    </location>
</feature>
<comment type="subcellular location">
    <subcellularLocation>
        <location evidence="1">Membrane</location>
        <topology evidence="1">Multi-pass membrane protein</topology>
    </subcellularLocation>
</comment>